<name>A0A0A7I680_9BIFI</name>
<gene>
    <name evidence="2" type="ORF">AH68_10005</name>
</gene>
<feature type="region of interest" description="Disordered" evidence="1">
    <location>
        <begin position="33"/>
        <end position="55"/>
    </location>
</feature>
<accession>A0A0A7I680</accession>
<dbReference type="KEGG" id="bka:AH68_10005"/>
<sequence length="123" mass="13430">MALPLTAIHASFILTYLATRTARLSHTLAFHPSNAKGNEKDSSFQTPVDGGSSHVHHRGDLVHRHRPGFVQTTHFFDLLLIELGRTPTLPSARTCGIEPGARAFAEQVALELGETAEDMSFVK</sequence>
<dbReference type="EMBL" id="CP007456">
    <property type="protein sequence ID" value="AIZ15531.1"/>
    <property type="molecule type" value="Genomic_DNA"/>
</dbReference>
<reference evidence="2 3" key="1">
    <citation type="journal article" date="2015" name="Genome Announc.">
        <title>Complete and Assembled Genome Sequence of Bifidobacterium kashiwanohense PV20-2, Isolated from the Feces of an Anemic Kenyan Infant.</title>
        <authorList>
            <person name="Vazquez-Gutierrez P."/>
            <person name="Lacroix C."/>
            <person name="Chassard C."/>
            <person name="Klumpp J."/>
            <person name="Jans C."/>
            <person name="Stevens M.J."/>
        </authorList>
    </citation>
    <scope>NUCLEOTIDE SEQUENCE [LARGE SCALE GENOMIC DNA]</scope>
    <source>
        <strain evidence="2 3">PV20-2</strain>
    </source>
</reference>
<protein>
    <submittedName>
        <fullName evidence="2">Uncharacterized protein</fullName>
    </submittedName>
</protein>
<evidence type="ECO:0000313" key="2">
    <source>
        <dbReference type="EMBL" id="AIZ15531.1"/>
    </source>
</evidence>
<proteinExistence type="predicted"/>
<dbReference type="AlphaFoldDB" id="A0A0A7I680"/>
<dbReference type="HOGENOM" id="CLU_2010821_0_0_11"/>
<evidence type="ECO:0000313" key="3">
    <source>
        <dbReference type="Proteomes" id="UP000030625"/>
    </source>
</evidence>
<dbReference type="AntiFam" id="ANF00120">
    <property type="entry name" value="Shadow ORF (opposite pinE)"/>
</dbReference>
<evidence type="ECO:0000256" key="1">
    <source>
        <dbReference type="SAM" id="MobiDB-lite"/>
    </source>
</evidence>
<organism evidence="2 3">
    <name type="scientific">Bifidobacterium catenulatum PV20-2</name>
    <dbReference type="NCBI Taxonomy" id="1447716"/>
    <lineage>
        <taxon>Bacteria</taxon>
        <taxon>Bacillati</taxon>
        <taxon>Actinomycetota</taxon>
        <taxon>Actinomycetes</taxon>
        <taxon>Bifidobacteriales</taxon>
        <taxon>Bifidobacteriaceae</taxon>
        <taxon>Bifidobacterium</taxon>
    </lineage>
</organism>
<dbReference type="STRING" id="1447716.AH68_10005"/>
<dbReference type="Proteomes" id="UP000030625">
    <property type="component" value="Chromosome"/>
</dbReference>